<gene>
    <name evidence="1" type="ORF">EGW08_014533</name>
</gene>
<comment type="caution">
    <text evidence="1">The sequence shown here is derived from an EMBL/GenBank/DDBJ whole genome shotgun (WGS) entry which is preliminary data.</text>
</comment>
<dbReference type="EMBL" id="RQTK01000559">
    <property type="protein sequence ID" value="RUS77697.1"/>
    <property type="molecule type" value="Genomic_DNA"/>
</dbReference>
<name>A0A3S0ZFJ6_ELYCH</name>
<dbReference type="AlphaFoldDB" id="A0A3S0ZFJ6"/>
<dbReference type="Proteomes" id="UP000271974">
    <property type="component" value="Unassembled WGS sequence"/>
</dbReference>
<protein>
    <submittedName>
        <fullName evidence="1">Uncharacterized protein</fullName>
    </submittedName>
</protein>
<sequence>MIEPRPPNMGFAGRSLVTGVCGQVSGWTAVQIPRTAVSVLSTSPGSRKAVNVCGDISGRRVLARILPAWEDCCHSPRRALIAAQWPELGGLSSELIRRQMALSVRLSFPCVTQTFRENPQEVSPMSALITTAVNDSLGKSSETLKKGYDIRLKKGYDIRLKKGYDIRLKKGYDIRLKKGYDVRLKKGYAIRLKKGYAIRLKKGYDVRLKKGYDIRLKKGYAIRPPQRDLCDVLGHMNRK</sequence>
<accession>A0A3S0ZFJ6</accession>
<reference evidence="1 2" key="1">
    <citation type="submission" date="2019-01" db="EMBL/GenBank/DDBJ databases">
        <title>A draft genome assembly of the solar-powered sea slug Elysia chlorotica.</title>
        <authorList>
            <person name="Cai H."/>
            <person name="Li Q."/>
            <person name="Fang X."/>
            <person name="Li J."/>
            <person name="Curtis N.E."/>
            <person name="Altenburger A."/>
            <person name="Shibata T."/>
            <person name="Feng M."/>
            <person name="Maeda T."/>
            <person name="Schwartz J.A."/>
            <person name="Shigenobu S."/>
            <person name="Lundholm N."/>
            <person name="Nishiyama T."/>
            <person name="Yang H."/>
            <person name="Hasebe M."/>
            <person name="Li S."/>
            <person name="Pierce S.K."/>
            <person name="Wang J."/>
        </authorList>
    </citation>
    <scope>NUCLEOTIDE SEQUENCE [LARGE SCALE GENOMIC DNA]</scope>
    <source>
        <strain evidence="1">EC2010</strain>
        <tissue evidence="1">Whole organism of an adult</tissue>
    </source>
</reference>
<dbReference type="STRING" id="188477.A0A3S0ZFJ6"/>
<organism evidence="1 2">
    <name type="scientific">Elysia chlorotica</name>
    <name type="common">Eastern emerald elysia</name>
    <name type="synonym">Sea slug</name>
    <dbReference type="NCBI Taxonomy" id="188477"/>
    <lineage>
        <taxon>Eukaryota</taxon>
        <taxon>Metazoa</taxon>
        <taxon>Spiralia</taxon>
        <taxon>Lophotrochozoa</taxon>
        <taxon>Mollusca</taxon>
        <taxon>Gastropoda</taxon>
        <taxon>Heterobranchia</taxon>
        <taxon>Euthyneura</taxon>
        <taxon>Panpulmonata</taxon>
        <taxon>Sacoglossa</taxon>
        <taxon>Placobranchoidea</taxon>
        <taxon>Plakobranchidae</taxon>
        <taxon>Elysia</taxon>
    </lineage>
</organism>
<evidence type="ECO:0000313" key="1">
    <source>
        <dbReference type="EMBL" id="RUS77697.1"/>
    </source>
</evidence>
<keyword evidence="2" id="KW-1185">Reference proteome</keyword>
<evidence type="ECO:0000313" key="2">
    <source>
        <dbReference type="Proteomes" id="UP000271974"/>
    </source>
</evidence>
<proteinExistence type="predicted"/>